<evidence type="ECO:0000259" key="5">
    <source>
        <dbReference type="Pfam" id="PF17135"/>
    </source>
</evidence>
<dbReference type="Proteomes" id="UP000243750">
    <property type="component" value="Unassembled WGS sequence"/>
</dbReference>
<dbReference type="PANTHER" id="PTHR10934">
    <property type="entry name" value="60S RIBOSOMAL PROTEIN L18"/>
    <property type="match status" value="1"/>
</dbReference>
<evidence type="ECO:0000256" key="4">
    <source>
        <dbReference type="ARBA" id="ARBA00035497"/>
    </source>
</evidence>
<evidence type="ECO:0000256" key="3">
    <source>
        <dbReference type="ARBA" id="ARBA00023274"/>
    </source>
</evidence>
<dbReference type="InterPro" id="IPR000039">
    <property type="entry name" value="Ribosomal_eL18"/>
</dbReference>
<dbReference type="GO" id="GO:0003723">
    <property type="term" value="F:RNA binding"/>
    <property type="evidence" value="ECO:0007669"/>
    <property type="project" value="TreeGrafter"/>
</dbReference>
<dbReference type="GO" id="GO:0003735">
    <property type="term" value="F:structural constituent of ribosome"/>
    <property type="evidence" value="ECO:0007669"/>
    <property type="project" value="InterPro"/>
</dbReference>
<protein>
    <recommendedName>
        <fullName evidence="4">50S ribosomal protein L15</fullName>
    </recommendedName>
</protein>
<dbReference type="InterPro" id="IPR021132">
    <property type="entry name" value="Ribosomal_eL18/eL18-A/B/_CS"/>
</dbReference>
<accession>A0AA91Z7I5</accession>
<dbReference type="EMBL" id="NWMT01000043">
    <property type="protein sequence ID" value="PCD01088.1"/>
    <property type="molecule type" value="Genomic_DNA"/>
</dbReference>
<dbReference type="GO" id="GO:0022625">
    <property type="term" value="C:cytosolic large ribosomal subunit"/>
    <property type="evidence" value="ECO:0007669"/>
    <property type="project" value="TreeGrafter"/>
</dbReference>
<evidence type="ECO:0000313" key="6">
    <source>
        <dbReference type="EMBL" id="PCD01088.1"/>
    </source>
</evidence>
<feature type="domain" description="Large ribosomal subunit protein uL15/eL18" evidence="5">
    <location>
        <begin position="1"/>
        <end position="95"/>
    </location>
</feature>
<evidence type="ECO:0000256" key="1">
    <source>
        <dbReference type="ARBA" id="ARBA00006815"/>
    </source>
</evidence>
<dbReference type="Pfam" id="PF17135">
    <property type="entry name" value="Ribosomal_L18"/>
    <property type="match status" value="1"/>
</dbReference>
<organism evidence="6 7">
    <name type="scientific">Halopseudomonas pelagia</name>
    <dbReference type="NCBI Taxonomy" id="553151"/>
    <lineage>
        <taxon>Bacteria</taxon>
        <taxon>Pseudomonadati</taxon>
        <taxon>Pseudomonadota</taxon>
        <taxon>Gammaproteobacteria</taxon>
        <taxon>Pseudomonadales</taxon>
        <taxon>Pseudomonadaceae</taxon>
        <taxon>Halopseudomonas</taxon>
    </lineage>
</organism>
<dbReference type="GO" id="GO:0006412">
    <property type="term" value="P:translation"/>
    <property type="evidence" value="ECO:0007669"/>
    <property type="project" value="InterPro"/>
</dbReference>
<feature type="non-terminal residue" evidence="6">
    <location>
        <position position="95"/>
    </location>
</feature>
<dbReference type="PANTHER" id="PTHR10934:SF2">
    <property type="entry name" value="LARGE RIBOSOMAL SUBUNIT PROTEIN EL18"/>
    <property type="match status" value="1"/>
</dbReference>
<reference evidence="6 7" key="1">
    <citation type="submission" date="2017-09" db="EMBL/GenBank/DDBJ databases">
        <title>Bacterial and phytoplankton interrelationship in Kongsfjorden, an Arctic fjord.</title>
        <authorList>
            <person name="Sinha R."/>
            <person name="Krishnan K."/>
        </authorList>
    </citation>
    <scope>NUCLEOTIDE SEQUENCE [LARGE SCALE GENOMIC DNA]</scope>
    <source>
        <strain evidence="6 7">58</strain>
    </source>
</reference>
<feature type="non-terminal residue" evidence="6">
    <location>
        <position position="1"/>
    </location>
</feature>
<dbReference type="Gene3D" id="3.100.10.10">
    <property type="match status" value="1"/>
</dbReference>
<name>A0AA91Z7I5_9GAMM</name>
<evidence type="ECO:0000256" key="2">
    <source>
        <dbReference type="ARBA" id="ARBA00022980"/>
    </source>
</evidence>
<gene>
    <name evidence="6" type="ORF">CO192_02025</name>
</gene>
<dbReference type="PROSITE" id="PS01106">
    <property type="entry name" value="RIBOSOMAL_L18E"/>
    <property type="match status" value="1"/>
</dbReference>
<dbReference type="SUPFAM" id="SSF52080">
    <property type="entry name" value="Ribosomal proteins L15p and L18e"/>
    <property type="match status" value="1"/>
</dbReference>
<sequence>KFNQIILRRLFMSRINRPPISLSRLSRHMKKPTREGLIAVVVGTITNDVRLYTVPKLTVAALHVTEKARARILAAGGEILTFDQLALRAPTGRKT</sequence>
<keyword evidence="2" id="KW-0689">Ribosomal protein</keyword>
<dbReference type="AlphaFoldDB" id="A0AA91Z7I5"/>
<evidence type="ECO:0000313" key="7">
    <source>
        <dbReference type="Proteomes" id="UP000243750"/>
    </source>
</evidence>
<dbReference type="InterPro" id="IPR021131">
    <property type="entry name" value="Ribosomal_uL15/eL18"/>
</dbReference>
<comment type="caution">
    <text evidence="6">The sequence shown here is derived from an EMBL/GenBank/DDBJ whole genome shotgun (WGS) entry which is preliminary data.</text>
</comment>
<keyword evidence="3" id="KW-0687">Ribonucleoprotein</keyword>
<dbReference type="InterPro" id="IPR036227">
    <property type="entry name" value="Ribosomal_uL15/eL18_sf"/>
</dbReference>
<proteinExistence type="inferred from homology"/>
<comment type="similarity">
    <text evidence="1">Belongs to the eukaryotic ribosomal protein eL18 family.</text>
</comment>